<name>A0ABP8KSX6_9MICO</name>
<comment type="caution">
    <text evidence="2">The sequence shown here is derived from an EMBL/GenBank/DDBJ whole genome shotgun (WGS) entry which is preliminary data.</text>
</comment>
<organism evidence="2 3">
    <name type="scientific">Fodinibacter luteus</name>
    <dbReference type="NCBI Taxonomy" id="552064"/>
    <lineage>
        <taxon>Bacteria</taxon>
        <taxon>Bacillati</taxon>
        <taxon>Actinomycetota</taxon>
        <taxon>Actinomycetes</taxon>
        <taxon>Micrococcales</taxon>
        <taxon>Intrasporangiaceae</taxon>
        <taxon>Fodinibacter (ex Wang et al. 2009)</taxon>
    </lineage>
</organism>
<gene>
    <name evidence="2" type="ORF">GCM10023168_37770</name>
</gene>
<evidence type="ECO:0000259" key="1">
    <source>
        <dbReference type="Pfam" id="PF02557"/>
    </source>
</evidence>
<evidence type="ECO:0000313" key="2">
    <source>
        <dbReference type="EMBL" id="GAA4414261.1"/>
    </source>
</evidence>
<dbReference type="CDD" id="cd14852">
    <property type="entry name" value="LD-carboxypeptidase"/>
    <property type="match status" value="1"/>
</dbReference>
<dbReference type="PANTHER" id="PTHR34385:SF1">
    <property type="entry name" value="PEPTIDOGLYCAN L-ALANYL-D-GLUTAMATE ENDOPEPTIDASE CWLK"/>
    <property type="match status" value="1"/>
</dbReference>
<dbReference type="InterPro" id="IPR007253">
    <property type="entry name" value="Cell_wall-bd_2"/>
</dbReference>
<dbReference type="Pfam" id="PF04122">
    <property type="entry name" value="CW_binding_2"/>
    <property type="match status" value="3"/>
</dbReference>
<dbReference type="PANTHER" id="PTHR34385">
    <property type="entry name" value="D-ALANYL-D-ALANINE CARBOXYPEPTIDASE"/>
    <property type="match status" value="1"/>
</dbReference>
<feature type="domain" description="D-alanyl-D-alanine carboxypeptidase-like core" evidence="1">
    <location>
        <begin position="387"/>
        <end position="517"/>
    </location>
</feature>
<dbReference type="InterPro" id="IPR052179">
    <property type="entry name" value="DD-CPase-like"/>
</dbReference>
<keyword evidence="3" id="KW-1185">Reference proteome</keyword>
<dbReference type="InterPro" id="IPR003709">
    <property type="entry name" value="VanY-like_core_dom"/>
</dbReference>
<dbReference type="EMBL" id="BAABGM010000033">
    <property type="protein sequence ID" value="GAA4414261.1"/>
    <property type="molecule type" value="Genomic_DNA"/>
</dbReference>
<dbReference type="Gene3D" id="3.30.1380.10">
    <property type="match status" value="1"/>
</dbReference>
<dbReference type="Proteomes" id="UP001500945">
    <property type="component" value="Unassembled WGS sequence"/>
</dbReference>
<sequence length="544" mass="55901">MRRPAARAVVALLAALGVALGMVVVGPASVATGARAPTVASPTVARVAGADRYATSVAASRAAFPSGTRPSVVYLVSGTSPWESLSATPAAVAQGGGVLLTRPDGIPSSIAAELDRLAPDAIVVVGSTSAVSDAVLAQAAAYAPDVRRVGGSSRYQSAQALVRHAFPADSATHAWVATGQAWTDAVVAGAAAAAHREPLLTIDGRATALPSSTVTLVRDLGLTSVTIAGGTAAVSAGIEAQLEDLLGDAGVTRASGADRYAVSARLNALAFPDLAAGSAYLANGRDVVNALAGAFLAGRTKRPLQLTVPFCVPAAVRPSLTAPAVTKVVLLGGEGSVRGLVGTLAACRSTTTASSVWVLVNKRNALRPTSYVPGSLTVPSVTYANGQRLRSDAAAAVARMFSAARSEGAGNMKVASGYRSYSTQYSVYWNRVSTHGRAYADRWVARPGYSEHQTGLSLDIAPVGNASCSTINCIGSTPQGTWLKRNSWRFGFILRYESGYGSVTGYSSEPWHFRFVGTSLAAGYHRGGWHSLEQFLDEPAAPTY</sequence>
<dbReference type="Pfam" id="PF02557">
    <property type="entry name" value="VanY"/>
    <property type="match status" value="1"/>
</dbReference>
<dbReference type="InterPro" id="IPR009045">
    <property type="entry name" value="Zn_M74/Hedgehog-like"/>
</dbReference>
<protein>
    <recommendedName>
        <fullName evidence="1">D-alanyl-D-alanine carboxypeptidase-like core domain-containing protein</fullName>
    </recommendedName>
</protein>
<evidence type="ECO:0000313" key="3">
    <source>
        <dbReference type="Proteomes" id="UP001500945"/>
    </source>
</evidence>
<reference evidence="3" key="1">
    <citation type="journal article" date="2019" name="Int. J. Syst. Evol. Microbiol.">
        <title>The Global Catalogue of Microorganisms (GCM) 10K type strain sequencing project: providing services to taxonomists for standard genome sequencing and annotation.</title>
        <authorList>
            <consortium name="The Broad Institute Genomics Platform"/>
            <consortium name="The Broad Institute Genome Sequencing Center for Infectious Disease"/>
            <person name="Wu L."/>
            <person name="Ma J."/>
        </authorList>
    </citation>
    <scope>NUCLEOTIDE SEQUENCE [LARGE SCALE GENOMIC DNA]</scope>
    <source>
        <strain evidence="3">JCM 17809</strain>
    </source>
</reference>
<proteinExistence type="predicted"/>
<accession>A0ABP8KSX6</accession>
<dbReference type="InterPro" id="IPR058193">
    <property type="entry name" value="VanY/YodJ_core_dom"/>
</dbReference>
<dbReference type="SUPFAM" id="SSF55166">
    <property type="entry name" value="Hedgehog/DD-peptidase"/>
    <property type="match status" value="1"/>
</dbReference>